<dbReference type="RefSeq" id="WP_225988222.1">
    <property type="nucleotide sequence ID" value="NZ_CP016438.1"/>
</dbReference>
<dbReference type="AlphaFoldDB" id="A0A1B1M2I3"/>
<evidence type="ECO:0000313" key="3">
    <source>
        <dbReference type="Proteomes" id="UP000092598"/>
    </source>
</evidence>
<keyword evidence="3" id="KW-1185">Reference proteome</keyword>
<sequence length="86" mass="8899">MTVPVTDRGDAVGLLGLLLPATPDKDVLNAAGQAAHVLAYVVIANGVIHRPVHLGRTLPTAHLGGGDPVPVPEGSGWRDVRRPELS</sequence>
<organism evidence="2 3">
    <name type="scientific">Streptomyces lincolnensis</name>
    <dbReference type="NCBI Taxonomy" id="1915"/>
    <lineage>
        <taxon>Bacteria</taxon>
        <taxon>Bacillati</taxon>
        <taxon>Actinomycetota</taxon>
        <taxon>Actinomycetes</taxon>
        <taxon>Kitasatosporales</taxon>
        <taxon>Streptomycetaceae</taxon>
        <taxon>Streptomyces</taxon>
    </lineage>
</organism>
<feature type="region of interest" description="Disordered" evidence="1">
    <location>
        <begin position="58"/>
        <end position="86"/>
    </location>
</feature>
<dbReference type="KEGG" id="sls:SLINC_0626"/>
<feature type="compositionally biased region" description="Basic and acidic residues" evidence="1">
    <location>
        <begin position="76"/>
        <end position="86"/>
    </location>
</feature>
<name>A0A1B1M2I3_STRLN</name>
<reference evidence="2 3" key="1">
    <citation type="submission" date="2016-07" db="EMBL/GenBank/DDBJ databases">
        <title>Enhancement of antibiotic productionsby engineered nitrateutilization in actinobacteria.</title>
        <authorList>
            <person name="Meng S.C."/>
        </authorList>
    </citation>
    <scope>NUCLEOTIDE SEQUENCE [LARGE SCALE GENOMIC DNA]</scope>
    <source>
        <strain evidence="2 3">NRRL 2936</strain>
    </source>
</reference>
<gene>
    <name evidence="2" type="ORF">SLINC_0626</name>
</gene>
<evidence type="ECO:0000313" key="2">
    <source>
        <dbReference type="EMBL" id="ANS62850.1"/>
    </source>
</evidence>
<proteinExistence type="predicted"/>
<dbReference type="STRING" id="1915.SLINC_0626"/>
<dbReference type="Proteomes" id="UP000092598">
    <property type="component" value="Chromosome"/>
</dbReference>
<evidence type="ECO:0000256" key="1">
    <source>
        <dbReference type="SAM" id="MobiDB-lite"/>
    </source>
</evidence>
<dbReference type="EMBL" id="CP016438">
    <property type="protein sequence ID" value="ANS62850.1"/>
    <property type="molecule type" value="Genomic_DNA"/>
</dbReference>
<protein>
    <submittedName>
        <fullName evidence="2">Putative magnesium or manganese-dependent protein phosphatase</fullName>
    </submittedName>
</protein>
<accession>A0A1B1M2I3</accession>